<accession>A0A1I4SHY3</accession>
<keyword evidence="3" id="KW-1185">Reference proteome</keyword>
<dbReference type="STRING" id="39841.SAMN05660836_00975"/>
<dbReference type="Proteomes" id="UP000199611">
    <property type="component" value="Unassembled WGS sequence"/>
</dbReference>
<name>A0A1I4SHY3_9BACT</name>
<gene>
    <name evidence="2" type="ORF">SAMN05660836_00975</name>
</gene>
<keyword evidence="1" id="KW-1133">Transmembrane helix</keyword>
<keyword evidence="1" id="KW-0812">Transmembrane</keyword>
<dbReference type="EMBL" id="FOUU01000002">
    <property type="protein sequence ID" value="SFM64075.1"/>
    <property type="molecule type" value="Genomic_DNA"/>
</dbReference>
<proteinExistence type="predicted"/>
<dbReference type="OrthoDB" id="9779692at2"/>
<evidence type="ECO:0000313" key="3">
    <source>
        <dbReference type="Proteomes" id="UP000199611"/>
    </source>
</evidence>
<dbReference type="AlphaFoldDB" id="A0A1I4SHY3"/>
<keyword evidence="1" id="KW-0472">Membrane</keyword>
<feature type="transmembrane region" description="Helical" evidence="1">
    <location>
        <begin position="6"/>
        <end position="26"/>
    </location>
</feature>
<organism evidence="2 3">
    <name type="scientific">Thermodesulforhabdus norvegica</name>
    <dbReference type="NCBI Taxonomy" id="39841"/>
    <lineage>
        <taxon>Bacteria</taxon>
        <taxon>Pseudomonadati</taxon>
        <taxon>Thermodesulfobacteriota</taxon>
        <taxon>Syntrophobacteria</taxon>
        <taxon>Syntrophobacterales</taxon>
        <taxon>Thermodesulforhabdaceae</taxon>
        <taxon>Thermodesulforhabdus</taxon>
    </lineage>
</organism>
<sequence length="234" mass="26346">MIKHGRQFTAGVVLTITFFVVLWIMFQPYFGGENAFHAADRLFNQISKGSSYFMKEMSEKASSARGKVVEVRLGIESELLKANIQRILSSNGITTWTEGNAVHLRGDLGVLLSAAVADSDDMYYNRGEAVRERYGIDERQVLFAWWKTLGMLNKELTPQKQFALAKLAKDIQSRAVEVGYNFYGIKPKKVAEKAGILTFALLFYVIYTMWWGCAILMLFDGIGLEMKAGAKKEV</sequence>
<dbReference type="RefSeq" id="WP_093393903.1">
    <property type="nucleotide sequence ID" value="NZ_FOUU01000002.1"/>
</dbReference>
<feature type="transmembrane region" description="Helical" evidence="1">
    <location>
        <begin position="196"/>
        <end position="219"/>
    </location>
</feature>
<evidence type="ECO:0000256" key="1">
    <source>
        <dbReference type="SAM" id="Phobius"/>
    </source>
</evidence>
<evidence type="ECO:0000313" key="2">
    <source>
        <dbReference type="EMBL" id="SFM64075.1"/>
    </source>
</evidence>
<reference evidence="2 3" key="1">
    <citation type="submission" date="2016-10" db="EMBL/GenBank/DDBJ databases">
        <authorList>
            <person name="de Groot N.N."/>
        </authorList>
    </citation>
    <scope>NUCLEOTIDE SEQUENCE [LARGE SCALE GENOMIC DNA]</scope>
    <source>
        <strain evidence="2 3">DSM 9990</strain>
    </source>
</reference>
<protein>
    <submittedName>
        <fullName evidence="2">Uncharacterized protein</fullName>
    </submittedName>
</protein>